<dbReference type="InterPro" id="IPR042183">
    <property type="entry name" value="MmgE/PrpD_sf_1"/>
</dbReference>
<dbReference type="RefSeq" id="WP_094606152.1">
    <property type="nucleotide sequence ID" value="NZ_CP155573.1"/>
</dbReference>
<evidence type="ECO:0000313" key="5">
    <source>
        <dbReference type="Proteomes" id="UP000216752"/>
    </source>
</evidence>
<dbReference type="PANTHER" id="PTHR16943">
    <property type="entry name" value="2-METHYLCITRATE DEHYDRATASE-RELATED"/>
    <property type="match status" value="1"/>
</dbReference>
<dbReference type="Proteomes" id="UP000216752">
    <property type="component" value="Chromosome"/>
</dbReference>
<evidence type="ECO:0000313" key="4">
    <source>
        <dbReference type="EMBL" id="XFO67770.1"/>
    </source>
</evidence>
<sequence length="451" mass="48259">MGHIEDFGHALAAFAVEKAQSKTPLYYADAFLNWYGCALAGSQQKTVERAIAFYRMDVSSELPPPIGRTERLSVSASIAVDCLSSACLAYDDIHFETTLHPAGPIASAILGLSRCHPVSGADALHALRVGMEIECRVALAMFGPDTGAAKGWYPTGIAGGIGAAAAVGRLLGFNEAQMETALGLAAARASGTRGTHGSMAAYWVPAIAAEAGYISARLAEAGFSCGIASLTGANGLIRQVALRPNVEAVLDGLGSRYVCETTACKPYPFGFIAHAVVKCCQDLHKKIRQEERSLHKLVVYVSPTSANLGGNPEPKTVYGAQVSLRYIAARVLSNPTRAFEPVDEDFSISEEIAEIARYVTVERDESLCNEQARCLATFEDGTECEIRCDVAPGAPGKLPSTEEIKAKFLRQVSGVRGREEAERLLSALRHIHDMSDISVLLTPTYRPRRPE</sequence>
<dbReference type="InterPro" id="IPR036148">
    <property type="entry name" value="MmgE/PrpD_sf"/>
</dbReference>
<proteinExistence type="inferred from homology"/>
<evidence type="ECO:0008006" key="6">
    <source>
        <dbReference type="Google" id="ProtNLM"/>
    </source>
</evidence>
<dbReference type="SUPFAM" id="SSF103378">
    <property type="entry name" value="2-methylcitrate dehydratase PrpD"/>
    <property type="match status" value="1"/>
</dbReference>
<feature type="domain" description="MmgE/PrpD N-terminal" evidence="2">
    <location>
        <begin position="16"/>
        <end position="242"/>
    </location>
</feature>
<dbReference type="InterPro" id="IPR045336">
    <property type="entry name" value="MmgE_PrpD_N"/>
</dbReference>
<dbReference type="PANTHER" id="PTHR16943:SF8">
    <property type="entry name" value="2-METHYLCITRATE DEHYDRATASE"/>
    <property type="match status" value="1"/>
</dbReference>
<organism evidence="4 5">
    <name type="scientific">Sporomusa silvacetica DSM 10669</name>
    <dbReference type="NCBI Taxonomy" id="1123289"/>
    <lineage>
        <taxon>Bacteria</taxon>
        <taxon>Bacillati</taxon>
        <taxon>Bacillota</taxon>
        <taxon>Negativicutes</taxon>
        <taxon>Selenomonadales</taxon>
        <taxon>Sporomusaceae</taxon>
        <taxon>Sporomusa</taxon>
    </lineage>
</organism>
<dbReference type="Gene3D" id="3.30.1330.120">
    <property type="entry name" value="2-methylcitrate dehydratase PrpD"/>
    <property type="match status" value="1"/>
</dbReference>
<name>A0ABZ3IQB1_9FIRM</name>
<accession>A0ABZ3IQB1</accession>
<dbReference type="Gene3D" id="1.10.4100.10">
    <property type="entry name" value="2-methylcitrate dehydratase PrpD"/>
    <property type="match status" value="1"/>
</dbReference>
<evidence type="ECO:0000259" key="3">
    <source>
        <dbReference type="Pfam" id="PF19305"/>
    </source>
</evidence>
<dbReference type="InterPro" id="IPR045337">
    <property type="entry name" value="MmgE_PrpD_C"/>
</dbReference>
<dbReference type="Pfam" id="PF19305">
    <property type="entry name" value="MmgE_PrpD_C"/>
    <property type="match status" value="1"/>
</dbReference>
<keyword evidence="5" id="KW-1185">Reference proteome</keyword>
<evidence type="ECO:0000259" key="2">
    <source>
        <dbReference type="Pfam" id="PF03972"/>
    </source>
</evidence>
<reference evidence="4" key="1">
    <citation type="submission" date="2024-05" db="EMBL/GenBank/DDBJ databases">
        <title>Isolation and characterization of Sporomusa carbonis sp. nov., a carboxydotrophic hydrogenogen in the genus of Sporomusa isolated from a charcoal burning pile.</title>
        <authorList>
            <person name="Boeer T."/>
            <person name="Rosenbaum F."/>
            <person name="Eysell L."/>
            <person name="Mueller V."/>
            <person name="Daniel R."/>
            <person name="Poehlein A."/>
        </authorList>
    </citation>
    <scope>NUCLEOTIDE SEQUENCE [LARGE SCALE GENOMIC DNA]</scope>
    <source>
        <strain evidence="4">DSM 10669</strain>
    </source>
</reference>
<feature type="domain" description="MmgE/PrpD C-terminal" evidence="3">
    <location>
        <begin position="267"/>
        <end position="427"/>
    </location>
</feature>
<gene>
    <name evidence="4" type="ORF">SPSIL_039890</name>
</gene>
<protein>
    <recommendedName>
        <fullName evidence="6">2-methylcitrate dehydratase</fullName>
    </recommendedName>
</protein>
<dbReference type="InterPro" id="IPR005656">
    <property type="entry name" value="MmgE_PrpD"/>
</dbReference>
<comment type="similarity">
    <text evidence="1">Belongs to the PrpD family.</text>
</comment>
<dbReference type="InterPro" id="IPR042188">
    <property type="entry name" value="MmgE/PrpD_sf_2"/>
</dbReference>
<dbReference type="Pfam" id="PF03972">
    <property type="entry name" value="MmgE_PrpD_N"/>
    <property type="match status" value="1"/>
</dbReference>
<dbReference type="EMBL" id="CP155573">
    <property type="protein sequence ID" value="XFO67770.1"/>
    <property type="molecule type" value="Genomic_DNA"/>
</dbReference>
<evidence type="ECO:0000256" key="1">
    <source>
        <dbReference type="ARBA" id="ARBA00006174"/>
    </source>
</evidence>